<reference evidence="1" key="3">
    <citation type="submission" date="2020-11" db="EMBL/GenBank/DDBJ databases">
        <authorList>
            <person name="Whitehead M."/>
        </authorList>
    </citation>
    <scope>NUCLEOTIDE SEQUENCE</scope>
    <source>
        <strain evidence="1">EGII</strain>
    </source>
</reference>
<reference evidence="2" key="1">
    <citation type="submission" date="2013-07" db="EMBL/GenBank/DDBJ databases">
        <authorList>
            <person name="Geib S."/>
        </authorList>
    </citation>
    <scope>NUCLEOTIDE SEQUENCE</scope>
</reference>
<dbReference type="EMBL" id="GAMC01015218">
    <property type="protein sequence ID" value="JAB91337.1"/>
    <property type="molecule type" value="mRNA"/>
</dbReference>
<organism evidence="2">
    <name type="scientific">Ceratitis capitata</name>
    <name type="common">Mediterranean fruit fly</name>
    <name type="synonym">Tephritis capitata</name>
    <dbReference type="NCBI Taxonomy" id="7213"/>
    <lineage>
        <taxon>Eukaryota</taxon>
        <taxon>Metazoa</taxon>
        <taxon>Ecdysozoa</taxon>
        <taxon>Arthropoda</taxon>
        <taxon>Hexapoda</taxon>
        <taxon>Insecta</taxon>
        <taxon>Pterygota</taxon>
        <taxon>Neoptera</taxon>
        <taxon>Endopterygota</taxon>
        <taxon>Diptera</taxon>
        <taxon>Brachycera</taxon>
        <taxon>Muscomorpha</taxon>
        <taxon>Tephritoidea</taxon>
        <taxon>Tephritidae</taxon>
        <taxon>Ceratitis</taxon>
        <taxon>Ceratitis</taxon>
    </lineage>
</organism>
<dbReference type="EMBL" id="GAMC01015219">
    <property type="protein sequence ID" value="JAB91336.1"/>
    <property type="molecule type" value="mRNA"/>
</dbReference>
<name>W8BDU5_CERCA</name>
<dbReference type="Proteomes" id="UP000606786">
    <property type="component" value="Unassembled WGS sequence"/>
</dbReference>
<sequence>MTLKDLEELLVASELAAYGGGASKMMSRTFRYVKLVYIVAGILMSNEKVCESVDKMQITPRVEVKEILQPKNVYKGVEKASKNWFRSSYCYIVNGIKRRITPLLSIFNIWTIPKYLLDYSANVISKQFIGSDCDLIYNA</sequence>
<dbReference type="AlphaFoldDB" id="W8BDU5"/>
<keyword evidence="3" id="KW-1185">Reference proteome</keyword>
<evidence type="ECO:0000313" key="3">
    <source>
        <dbReference type="Proteomes" id="UP000606786"/>
    </source>
</evidence>
<evidence type="ECO:0000313" key="1">
    <source>
        <dbReference type="EMBL" id="CAD7004159.1"/>
    </source>
</evidence>
<dbReference type="KEGG" id="ccat:101457073"/>
<proteinExistence type="evidence at transcript level"/>
<dbReference type="OrthoDB" id="7882758at2759"/>
<gene>
    <name evidence="1" type="ORF">CCAP1982_LOCUS12579</name>
</gene>
<dbReference type="EMBL" id="GAMC01015217">
    <property type="protein sequence ID" value="JAB91338.1"/>
    <property type="molecule type" value="mRNA"/>
</dbReference>
<protein>
    <submittedName>
        <fullName evidence="1">(Mediterranean fruit fly) hypothetical protein</fullName>
    </submittedName>
</protein>
<dbReference type="EMBL" id="CAJHJT010000034">
    <property type="protein sequence ID" value="CAD7004159.1"/>
    <property type="molecule type" value="Genomic_DNA"/>
</dbReference>
<reference evidence="2" key="2">
    <citation type="journal article" date="2014" name="BMC Genomics">
        <title>A genomic perspective to assessing quality of mass-reared SIT flies used in Mediterranean fruit fly (Ceratitis capitata) eradication in California.</title>
        <authorList>
            <person name="Calla B."/>
            <person name="Hall B."/>
            <person name="Hou S."/>
            <person name="Geib S.M."/>
        </authorList>
    </citation>
    <scope>NUCLEOTIDE SEQUENCE</scope>
</reference>
<evidence type="ECO:0000313" key="2">
    <source>
        <dbReference type="EMBL" id="JAB91336.1"/>
    </source>
</evidence>
<accession>W8BDU5</accession>